<dbReference type="KEGG" id="pcb:PCHAS_0702900"/>
<comment type="subcellular location">
    <subcellularLocation>
        <location evidence="1">Membrane</location>
    </subcellularLocation>
</comment>
<dbReference type="RefSeq" id="XP_016653525.1">
    <property type="nucleotide sequence ID" value="XM_016797588.1"/>
</dbReference>
<dbReference type="GeneID" id="3496273"/>
<evidence type="ECO:0000313" key="4">
    <source>
        <dbReference type="EMBL" id="SCM00082.1"/>
    </source>
</evidence>
<dbReference type="OrthoDB" id="430505at2759"/>
<reference evidence="6" key="2">
    <citation type="submission" date="2014-05" db="EMBL/GenBank/DDBJ databases">
        <authorList>
            <person name="Aslett M.A."/>
            <person name="De Silva N."/>
        </authorList>
    </citation>
    <scope>NUCLEOTIDE SEQUENCE</scope>
    <source>
        <strain evidence="6">AS</strain>
    </source>
</reference>
<protein>
    <submittedName>
        <fullName evidence="6">Uncharacterized protein</fullName>
    </submittedName>
</protein>
<evidence type="ECO:0000313" key="6">
    <source>
        <dbReference type="EMBL" id="VTZ67899.1"/>
    </source>
</evidence>
<evidence type="ECO:0000313" key="7">
    <source>
        <dbReference type="Proteomes" id="UP000071118"/>
    </source>
</evidence>
<accession>A0A077TMC3</accession>
<name>A0A077TMC3_PLACU</name>
<dbReference type="EMBL" id="LT608159">
    <property type="protein sequence ID" value="SCM01395.1"/>
    <property type="molecule type" value="Genomic_DNA"/>
</dbReference>
<dbReference type="VEuPathDB" id="PlasmoDB:PCHAS_0702900"/>
<keyword evidence="2" id="KW-0812">Transmembrane</keyword>
<dbReference type="Gene3D" id="1.10.287.90">
    <property type="match status" value="1"/>
</dbReference>
<gene>
    <name evidence="4" type="ORF">PCHAJ_000115600</name>
    <name evidence="6" type="ORF">PCHAS_0702900</name>
    <name evidence="5" type="ORF">PCHCB_000114900</name>
</gene>
<evidence type="ECO:0000313" key="9">
    <source>
        <dbReference type="Proteomes" id="UP000507163"/>
    </source>
</evidence>
<evidence type="ECO:0000313" key="8">
    <source>
        <dbReference type="Proteomes" id="UP000195489"/>
    </source>
</evidence>
<evidence type="ECO:0000313" key="5">
    <source>
        <dbReference type="EMBL" id="SCM01395.1"/>
    </source>
</evidence>
<dbReference type="AlphaFoldDB" id="A0A077TMC3"/>
<dbReference type="Proteomes" id="UP000071118">
    <property type="component" value="Chromosome 7"/>
</dbReference>
<evidence type="ECO:0000256" key="2">
    <source>
        <dbReference type="ARBA" id="ARBA00022692"/>
    </source>
</evidence>
<evidence type="ECO:0000256" key="3">
    <source>
        <dbReference type="ARBA" id="ARBA00023136"/>
    </source>
</evidence>
<reference evidence="6" key="3">
    <citation type="submission" date="2019-05" db="EMBL/GenBank/DDBJ databases">
        <authorList>
            <consortium name="Pathogen Informatics"/>
        </authorList>
    </citation>
    <scope>NUCLEOTIDE SEQUENCE</scope>
    <source>
        <strain evidence="4 9">AJ</strain>
        <strain evidence="6">AS</strain>
        <strain evidence="5 8">CB</strain>
    </source>
</reference>
<keyword evidence="7" id="KW-1185">Reference proteome</keyword>
<dbReference type="Proteomes" id="UP000195489">
    <property type="component" value="Chromosome 7"/>
</dbReference>
<sequence length="77" mass="9019">MEREQRSQFFSKCFNAFKKNLLPNFHIARCDAPKMWRTSMGGTDPATPQAESCINFHNHTVTYMVFIMFTVLLSLKR</sequence>
<dbReference type="GO" id="GO:0016020">
    <property type="term" value="C:membrane"/>
    <property type="evidence" value="ECO:0007669"/>
    <property type="project" value="UniProtKB-SubCell"/>
</dbReference>
<reference evidence="6 7" key="1">
    <citation type="journal article" date="2014" name="BMC Biol.">
        <title>A comprehensive evaluation of rodent malaria parasite genomes and gene expression.</title>
        <authorList>
            <person name="Otto T.D."/>
            <person name="Bohme U."/>
            <person name="Jackson A.P."/>
            <person name="Hunt M."/>
            <person name="Franke-Fayard B."/>
            <person name="Hoeijmakers W.A."/>
            <person name="Religa A.A."/>
            <person name="Robertson L."/>
            <person name="Sanders M."/>
            <person name="Ogun S.A."/>
            <person name="Cunningham D."/>
            <person name="Erhart A."/>
            <person name="Billker O."/>
            <person name="Khan S.M."/>
            <person name="Stunnenberg H.G."/>
            <person name="Langhorne J."/>
            <person name="Holder A.A."/>
            <person name="Waters A.P."/>
            <person name="Newbold C.I."/>
            <person name="Pain A."/>
            <person name="Berriman M."/>
            <person name="Janse C.J."/>
        </authorList>
    </citation>
    <scope>NUCLEOTIDE SEQUENCE [LARGE SCALE GENOMIC DNA]</scope>
    <source>
        <strain evidence="6 7">AS</strain>
    </source>
</reference>
<dbReference type="EMBL" id="LT608173">
    <property type="protein sequence ID" value="SCM00082.1"/>
    <property type="molecule type" value="Genomic_DNA"/>
</dbReference>
<dbReference type="EMBL" id="LK022884">
    <property type="protein sequence ID" value="VTZ67899.1"/>
    <property type="molecule type" value="Genomic_DNA"/>
</dbReference>
<evidence type="ECO:0000256" key="1">
    <source>
        <dbReference type="ARBA" id="ARBA00004370"/>
    </source>
</evidence>
<dbReference type="SUPFAM" id="SSF81464">
    <property type="entry name" value="Cytochrome c oxidase subunit II-like, transmembrane region"/>
    <property type="match status" value="1"/>
</dbReference>
<dbReference type="InterPro" id="IPR036257">
    <property type="entry name" value="Cyt_c_oxidase_su2_TM_sf"/>
</dbReference>
<keyword evidence="3" id="KW-0472">Membrane</keyword>
<organism evidence="6 7">
    <name type="scientific">Plasmodium chabaudi chabaudi</name>
    <dbReference type="NCBI Taxonomy" id="31271"/>
    <lineage>
        <taxon>Eukaryota</taxon>
        <taxon>Sar</taxon>
        <taxon>Alveolata</taxon>
        <taxon>Apicomplexa</taxon>
        <taxon>Aconoidasida</taxon>
        <taxon>Haemosporida</taxon>
        <taxon>Plasmodiidae</taxon>
        <taxon>Plasmodium</taxon>
        <taxon>Plasmodium (Vinckeia)</taxon>
    </lineage>
</organism>
<proteinExistence type="predicted"/>
<dbReference type="Proteomes" id="UP000507163">
    <property type="component" value="Chromosome 7"/>
</dbReference>